<keyword evidence="1" id="KW-0472">Membrane</keyword>
<feature type="transmembrane region" description="Helical" evidence="1">
    <location>
        <begin position="114"/>
        <end position="133"/>
    </location>
</feature>
<keyword evidence="1" id="KW-1133">Transmembrane helix</keyword>
<keyword evidence="1" id="KW-0812">Transmembrane</keyword>
<protein>
    <submittedName>
        <fullName evidence="3 4">Transmembrane protein</fullName>
    </submittedName>
</protein>
<dbReference type="WBParaSite" id="jg11177">
    <property type="protein sequence ID" value="jg11177"/>
    <property type="gene ID" value="jg11177"/>
</dbReference>
<proteinExistence type="predicted"/>
<dbReference type="Proteomes" id="UP000887574">
    <property type="component" value="Unplaced"/>
</dbReference>
<evidence type="ECO:0000313" key="3">
    <source>
        <dbReference type="WBParaSite" id="jg11177"/>
    </source>
</evidence>
<evidence type="ECO:0000256" key="1">
    <source>
        <dbReference type="SAM" id="Phobius"/>
    </source>
</evidence>
<evidence type="ECO:0000313" key="2">
    <source>
        <dbReference type="Proteomes" id="UP000887574"/>
    </source>
</evidence>
<name>A0A915CPE6_9BILA</name>
<dbReference type="AlphaFoldDB" id="A0A915CPE6"/>
<feature type="transmembrane region" description="Helical" evidence="1">
    <location>
        <begin position="18"/>
        <end position="36"/>
    </location>
</feature>
<dbReference type="WBParaSite" id="jg17871">
    <property type="protein sequence ID" value="jg17871"/>
    <property type="gene ID" value="jg17871"/>
</dbReference>
<accession>A0A915CPE6</accession>
<feature type="transmembrane region" description="Helical" evidence="1">
    <location>
        <begin position="56"/>
        <end position="75"/>
    </location>
</feature>
<feature type="transmembrane region" description="Helical" evidence="1">
    <location>
        <begin position="87"/>
        <end position="108"/>
    </location>
</feature>
<sequence>MNQDSVHMLSYASSRIKLIQIICGFVIWSLLCTQWGGSLGYGLSIDWSSNKCSADYRLYFCAAMSLAVLVFMIISKLSLLHANLERMLSVVFYILNSAAIIAIMWYWLANSDNPSHISISLMLCIMQFVIGMVDVKCSFERFRLIRNNL</sequence>
<keyword evidence="2" id="KW-1185">Reference proteome</keyword>
<reference evidence="3 4" key="1">
    <citation type="submission" date="2022-11" db="UniProtKB">
        <authorList>
            <consortium name="WormBaseParasite"/>
        </authorList>
    </citation>
    <scope>IDENTIFICATION</scope>
</reference>
<evidence type="ECO:0000313" key="4">
    <source>
        <dbReference type="WBParaSite" id="jg17871"/>
    </source>
</evidence>
<organism evidence="2 3">
    <name type="scientific">Ditylenchus dipsaci</name>
    <dbReference type="NCBI Taxonomy" id="166011"/>
    <lineage>
        <taxon>Eukaryota</taxon>
        <taxon>Metazoa</taxon>
        <taxon>Ecdysozoa</taxon>
        <taxon>Nematoda</taxon>
        <taxon>Chromadorea</taxon>
        <taxon>Rhabditida</taxon>
        <taxon>Tylenchina</taxon>
        <taxon>Tylenchomorpha</taxon>
        <taxon>Sphaerularioidea</taxon>
        <taxon>Anguinidae</taxon>
        <taxon>Anguininae</taxon>
        <taxon>Ditylenchus</taxon>
    </lineage>
</organism>